<dbReference type="Proteomes" id="UP001283361">
    <property type="component" value="Unassembled WGS sequence"/>
</dbReference>
<dbReference type="AlphaFoldDB" id="A0AAE0Y385"/>
<feature type="region of interest" description="Disordered" evidence="1">
    <location>
        <begin position="468"/>
        <end position="508"/>
    </location>
</feature>
<feature type="compositionally biased region" description="Basic and acidic residues" evidence="1">
    <location>
        <begin position="583"/>
        <end position="597"/>
    </location>
</feature>
<feature type="compositionally biased region" description="Basic and acidic residues" evidence="1">
    <location>
        <begin position="785"/>
        <end position="832"/>
    </location>
</feature>
<evidence type="ECO:0000313" key="3">
    <source>
        <dbReference type="EMBL" id="KAK3731583.1"/>
    </source>
</evidence>
<proteinExistence type="predicted"/>
<feature type="compositionally biased region" description="Low complexity" evidence="1">
    <location>
        <begin position="287"/>
        <end position="304"/>
    </location>
</feature>
<keyword evidence="2" id="KW-1133">Transmembrane helix</keyword>
<reference evidence="3" key="1">
    <citation type="journal article" date="2023" name="G3 (Bethesda)">
        <title>A reference genome for the long-term kleptoplast-retaining sea slug Elysia crispata morphotype clarki.</title>
        <authorList>
            <person name="Eastman K.E."/>
            <person name="Pendleton A.L."/>
            <person name="Shaikh M.A."/>
            <person name="Suttiyut T."/>
            <person name="Ogas R."/>
            <person name="Tomko P."/>
            <person name="Gavelis G."/>
            <person name="Widhalm J.R."/>
            <person name="Wisecaver J.H."/>
        </authorList>
    </citation>
    <scope>NUCLEOTIDE SEQUENCE</scope>
    <source>
        <strain evidence="3">ECLA1</strain>
    </source>
</reference>
<keyword evidence="4" id="KW-1185">Reference proteome</keyword>
<feature type="compositionally biased region" description="Basic and acidic residues" evidence="1">
    <location>
        <begin position="540"/>
        <end position="554"/>
    </location>
</feature>
<feature type="region of interest" description="Disordered" evidence="1">
    <location>
        <begin position="376"/>
        <end position="406"/>
    </location>
</feature>
<name>A0AAE0Y385_9GAST</name>
<sequence length="874" mass="94997">MAPPPTCYLRLSFLLHFAGFGSLVAGYCTPYWTLIKLTTGDTRALGLVVSCQRQGCQMLHVTNERTVVIIIFGLCTATLVLALFSVQAFCLALYNGSCKSQNVGACYSYLSFLVAFCEGATLALYQIDLVQQLRPDVTTVEVGWSRWCLVGSTGGFLLGALLNTCDSVKRNRLHRQEVQKKAEVKGKMMAEMEARRRQAAAAALRGQAGEGARRGVNGSGGGGSGGGGGSRGFKMTAQVAARAAAASIVGARERGDFRDKRMSLAVDAAVTNALAQLNLHKSLAAGSPNHTTSNPNANNNTTATIKPRENSTSNNRNADGVILVNEARANGEPHPSSSRQAENKPISRAAPSKHQTNPKDILPIERNSQAIGTAITTTLPQSSTTTTTTTKTSLQSTTPSTSSTLPSIENLRKSKLTKSGHVDSGQDLNRLARLPVVREEHGDHSATTLDDKSRARLEEAEALRRRVSDTKGFSTDHGLSRAHTTISSSKRDDFRVEKNGENTTSSLIPVDKISDGKLTSSSITEPTRAFSDLSSKYSVNKREHRNDSSKDSTERTGVIVTTSSSDYQRESKNPENIDQILSKPEDLHSPPSRDRRKSALGDALLGVSNFINDTVSIGADKSSTHVRLEKMEDEQLRSKYNKNDSSSETSRTKSMHKSPSVIRKTRDSIESFSQEMGIDPLPPVTSSNRNQAPDRDKKDRTENSYRPASSKQKDPVKQSPLKTKPQSVQVDKVRDNVQVEDCSKITGDDSHGRLETSTSSRSCDEGKRIILPRLTSVESTTKPTSPRDNEAASVTARDKPSGKVVKVEEMASPREAKVKADGSDVKGGETTKARVPPKSETLPAQMSEEERKRRKVVESMVRVSRETRKKRITQ</sequence>
<feature type="compositionally biased region" description="Basic and acidic residues" evidence="1">
    <location>
        <begin position="489"/>
        <end position="500"/>
    </location>
</feature>
<evidence type="ECO:0000256" key="2">
    <source>
        <dbReference type="SAM" id="Phobius"/>
    </source>
</evidence>
<feature type="compositionally biased region" description="Basic and acidic residues" evidence="1">
    <location>
        <begin position="692"/>
        <end position="703"/>
    </location>
</feature>
<feature type="transmembrane region" description="Helical" evidence="2">
    <location>
        <begin position="67"/>
        <end position="94"/>
    </location>
</feature>
<feature type="region of interest" description="Disordered" evidence="1">
    <location>
        <begin position="284"/>
        <end position="317"/>
    </location>
</feature>
<evidence type="ECO:0000313" key="4">
    <source>
        <dbReference type="Proteomes" id="UP001283361"/>
    </source>
</evidence>
<feature type="transmembrane region" description="Helical" evidence="2">
    <location>
        <begin position="106"/>
        <end position="124"/>
    </location>
</feature>
<evidence type="ECO:0000256" key="1">
    <source>
        <dbReference type="SAM" id="MobiDB-lite"/>
    </source>
</evidence>
<protein>
    <submittedName>
        <fullName evidence="3">Uncharacterized protein</fullName>
    </submittedName>
</protein>
<dbReference type="EMBL" id="JAWDGP010006995">
    <property type="protein sequence ID" value="KAK3731583.1"/>
    <property type="molecule type" value="Genomic_DNA"/>
</dbReference>
<accession>A0AAE0Y385</accession>
<feature type="region of interest" description="Disordered" evidence="1">
    <location>
        <begin position="534"/>
        <end position="597"/>
    </location>
</feature>
<feature type="compositionally biased region" description="Polar residues" evidence="1">
    <location>
        <begin position="720"/>
        <end position="729"/>
    </location>
</feature>
<feature type="compositionally biased region" description="Basic and acidic residues" evidence="1">
    <location>
        <begin position="731"/>
        <end position="754"/>
    </location>
</feature>
<feature type="compositionally biased region" description="Gly residues" evidence="1">
    <location>
        <begin position="217"/>
        <end position="231"/>
    </location>
</feature>
<feature type="region of interest" description="Disordered" evidence="1">
    <location>
        <begin position="626"/>
        <end position="874"/>
    </location>
</feature>
<comment type="caution">
    <text evidence="3">The sequence shown here is derived from an EMBL/GenBank/DDBJ whole genome shotgun (WGS) entry which is preliminary data.</text>
</comment>
<keyword evidence="2" id="KW-0812">Transmembrane</keyword>
<feature type="region of interest" description="Disordered" evidence="1">
    <location>
        <begin position="204"/>
        <end position="231"/>
    </location>
</feature>
<feature type="region of interest" description="Disordered" evidence="1">
    <location>
        <begin position="329"/>
        <end position="364"/>
    </location>
</feature>
<organism evidence="3 4">
    <name type="scientific">Elysia crispata</name>
    <name type="common">lettuce slug</name>
    <dbReference type="NCBI Taxonomy" id="231223"/>
    <lineage>
        <taxon>Eukaryota</taxon>
        <taxon>Metazoa</taxon>
        <taxon>Spiralia</taxon>
        <taxon>Lophotrochozoa</taxon>
        <taxon>Mollusca</taxon>
        <taxon>Gastropoda</taxon>
        <taxon>Heterobranchia</taxon>
        <taxon>Euthyneura</taxon>
        <taxon>Panpulmonata</taxon>
        <taxon>Sacoglossa</taxon>
        <taxon>Placobranchoidea</taxon>
        <taxon>Plakobranchidae</taxon>
        <taxon>Elysia</taxon>
    </lineage>
</organism>
<feature type="compositionally biased region" description="Basic and acidic residues" evidence="1">
    <location>
        <begin position="626"/>
        <end position="637"/>
    </location>
</feature>
<gene>
    <name evidence="3" type="ORF">RRG08_007662</name>
</gene>
<keyword evidence="2" id="KW-0472">Membrane</keyword>